<dbReference type="Proteomes" id="UP001617213">
    <property type="component" value="Unassembled WGS sequence"/>
</dbReference>
<protein>
    <submittedName>
        <fullName evidence="1">Sorbitol dehydrogenase</fullName>
    </submittedName>
</protein>
<evidence type="ECO:0000313" key="2">
    <source>
        <dbReference type="Proteomes" id="UP001617213"/>
    </source>
</evidence>
<dbReference type="RefSeq" id="WP_401379598.1">
    <property type="nucleotide sequence ID" value="NZ_JBIUWZ010000001.1"/>
</dbReference>
<name>A0ABW8DT06_9PSED</name>
<organism evidence="1 2">
    <name type="scientific">Pseudomonas sivasensis</name>
    <dbReference type="NCBI Taxonomy" id="1880678"/>
    <lineage>
        <taxon>Bacteria</taxon>
        <taxon>Pseudomonadati</taxon>
        <taxon>Pseudomonadota</taxon>
        <taxon>Gammaproteobacteria</taxon>
        <taxon>Pseudomonadales</taxon>
        <taxon>Pseudomonadaceae</taxon>
        <taxon>Pseudomonas</taxon>
    </lineage>
</organism>
<dbReference type="EMBL" id="JBIUWZ010000001">
    <property type="protein sequence ID" value="MFJ2676728.1"/>
    <property type="molecule type" value="Genomic_DNA"/>
</dbReference>
<proteinExistence type="predicted"/>
<gene>
    <name evidence="1" type="ORF">ACIOWJ_01295</name>
</gene>
<evidence type="ECO:0000313" key="1">
    <source>
        <dbReference type="EMBL" id="MFJ2676728.1"/>
    </source>
</evidence>
<comment type="caution">
    <text evidence="1">The sequence shown here is derived from an EMBL/GenBank/DDBJ whole genome shotgun (WGS) entry which is preliminary data.</text>
</comment>
<keyword evidence="2" id="KW-1185">Reference proteome</keyword>
<reference evidence="1 2" key="1">
    <citation type="submission" date="2024-10" db="EMBL/GenBank/DDBJ databases">
        <title>The Natural Products Discovery Center: Release of the First 8490 Sequenced Strains for Exploring Actinobacteria Biosynthetic Diversity.</title>
        <authorList>
            <person name="Kalkreuter E."/>
            <person name="Kautsar S.A."/>
            <person name="Yang D."/>
            <person name="Bader C.D."/>
            <person name="Teijaro C.N."/>
            <person name="Fluegel L."/>
            <person name="Davis C.M."/>
            <person name="Simpson J.R."/>
            <person name="Lauterbach L."/>
            <person name="Steele A.D."/>
            <person name="Gui C."/>
            <person name="Meng S."/>
            <person name="Li G."/>
            <person name="Viehrig K."/>
            <person name="Ye F."/>
            <person name="Su P."/>
            <person name="Kiefer A.F."/>
            <person name="Nichols A."/>
            <person name="Cepeda A.J."/>
            <person name="Yan W."/>
            <person name="Fan B."/>
            <person name="Jiang Y."/>
            <person name="Adhikari A."/>
            <person name="Zheng C.-J."/>
            <person name="Schuster L."/>
            <person name="Cowan T.M."/>
            <person name="Smanski M.J."/>
            <person name="Chevrette M.G."/>
            <person name="De Carvalho L.P.S."/>
            <person name="Shen B."/>
        </authorList>
    </citation>
    <scope>NUCLEOTIDE SEQUENCE [LARGE SCALE GENOMIC DNA]</scope>
    <source>
        <strain evidence="1 2">NPDC087581</strain>
    </source>
</reference>
<accession>A0ABW8DT06</accession>
<sequence length="170" mass="18300">MSTDLDNFTGLSVVLTGINQELLAPSVDPIGLPTLFLNFVGPRVGQDVLSALLAQYAALASEQQTPQQIGNAILMQNGQPAATQTAQAARAIMKLWMLGVWYQPYAQGTFPVNEQTVVSAEAYTQSWAWNIAQAHPMGYSEFFFGYWNSPPPSLEDFTGVTASPQPGASS</sequence>